<feature type="compositionally biased region" description="Polar residues" evidence="1">
    <location>
        <begin position="157"/>
        <end position="168"/>
    </location>
</feature>
<dbReference type="EMBL" id="JAHLFP010000028">
    <property type="protein sequence ID" value="MBU3805975.1"/>
    <property type="molecule type" value="Genomic_DNA"/>
</dbReference>
<comment type="caution">
    <text evidence="2">The sequence shown here is derived from an EMBL/GenBank/DDBJ whole genome shotgun (WGS) entry which is preliminary data.</text>
</comment>
<feature type="compositionally biased region" description="Basic and acidic residues" evidence="1">
    <location>
        <begin position="138"/>
        <end position="149"/>
    </location>
</feature>
<accession>A0A948WR62</accession>
<name>A0A948WR62_9FIRM</name>
<organism evidence="2 3">
    <name type="scientific">Candidatus Allofournierella pullistercoris</name>
    <dbReference type="NCBI Taxonomy" id="2838597"/>
    <lineage>
        <taxon>Bacteria</taxon>
        <taxon>Bacillati</taxon>
        <taxon>Bacillota</taxon>
        <taxon>Clostridia</taxon>
        <taxon>Eubacteriales</taxon>
        <taxon>Oscillospiraceae</taxon>
        <taxon>Allofournierella</taxon>
    </lineage>
</organism>
<reference evidence="2" key="1">
    <citation type="journal article" date="2021" name="PeerJ">
        <title>Extensive microbial diversity within the chicken gut microbiome revealed by metagenomics and culture.</title>
        <authorList>
            <person name="Gilroy R."/>
            <person name="Ravi A."/>
            <person name="Getino M."/>
            <person name="Pursley I."/>
            <person name="Horton D.L."/>
            <person name="Alikhan N.F."/>
            <person name="Baker D."/>
            <person name="Gharbi K."/>
            <person name="Hall N."/>
            <person name="Watson M."/>
            <person name="Adriaenssens E.M."/>
            <person name="Foster-Nyarko E."/>
            <person name="Jarju S."/>
            <person name="Secka A."/>
            <person name="Antonio M."/>
            <person name="Oren A."/>
            <person name="Chaudhuri R.R."/>
            <person name="La Ragione R."/>
            <person name="Hildebrand F."/>
            <person name="Pallen M.J."/>
        </authorList>
    </citation>
    <scope>NUCLEOTIDE SEQUENCE</scope>
    <source>
        <strain evidence="2">B5_2728</strain>
    </source>
</reference>
<evidence type="ECO:0000256" key="1">
    <source>
        <dbReference type="SAM" id="MobiDB-lite"/>
    </source>
</evidence>
<evidence type="ECO:0008006" key="4">
    <source>
        <dbReference type="Google" id="ProtNLM"/>
    </source>
</evidence>
<evidence type="ECO:0000313" key="2">
    <source>
        <dbReference type="EMBL" id="MBU3805975.1"/>
    </source>
</evidence>
<feature type="region of interest" description="Disordered" evidence="1">
    <location>
        <begin position="112"/>
        <end position="168"/>
    </location>
</feature>
<proteinExistence type="predicted"/>
<dbReference type="AlphaFoldDB" id="A0A948WR62"/>
<reference evidence="2" key="2">
    <citation type="submission" date="2021-04" db="EMBL/GenBank/DDBJ databases">
        <authorList>
            <person name="Gilroy R."/>
        </authorList>
    </citation>
    <scope>NUCLEOTIDE SEQUENCE</scope>
    <source>
        <strain evidence="2">B5_2728</strain>
    </source>
</reference>
<feature type="compositionally biased region" description="Polar residues" evidence="1">
    <location>
        <begin position="114"/>
        <end position="135"/>
    </location>
</feature>
<gene>
    <name evidence="2" type="ORF">H9882_03675</name>
</gene>
<dbReference type="Proteomes" id="UP000713596">
    <property type="component" value="Unassembled WGS sequence"/>
</dbReference>
<protein>
    <recommendedName>
        <fullName evidence="4">Zinc-finger domain-containing protein</fullName>
    </recommendedName>
</protein>
<evidence type="ECO:0000313" key="3">
    <source>
        <dbReference type="Proteomes" id="UP000713596"/>
    </source>
</evidence>
<sequence length="168" mass="19496">MMDLFYPDGHLTPQAMQGLMDGTLDELGRLEVAEHLGFCNQCMQTYTELLCQSPLMEPPQDMTLPVMRQVRVRNLRTELKRWGMVAASVAVAGTLWYTGVFQQMGQMVERDYTPSATAQSQEQPEPQRPTLSQMLQKWEYERQKERLQPDNRPYQLEQLQQGPTNEKE</sequence>